<evidence type="ECO:0000256" key="6">
    <source>
        <dbReference type="ARBA" id="ARBA00022989"/>
    </source>
</evidence>
<dbReference type="GO" id="GO:0006865">
    <property type="term" value="P:amino acid transport"/>
    <property type="evidence" value="ECO:0007669"/>
    <property type="project" value="UniProtKB-KW"/>
</dbReference>
<proteinExistence type="inferred from homology"/>
<dbReference type="InterPro" id="IPR010065">
    <property type="entry name" value="AA_ABC_transptr_permease_3TM"/>
</dbReference>
<evidence type="ECO:0000313" key="10">
    <source>
        <dbReference type="EMBL" id="MTV81628.1"/>
    </source>
</evidence>
<dbReference type="EMBL" id="WNJO01000002">
    <property type="protein sequence ID" value="MTV81628.1"/>
    <property type="molecule type" value="Genomic_DNA"/>
</dbReference>
<protein>
    <submittedName>
        <fullName evidence="10">ABC transporter permease subunit</fullName>
    </submittedName>
</protein>
<dbReference type="AlphaFoldDB" id="A0A7X2XVD1"/>
<reference evidence="10 11" key="1">
    <citation type="submission" date="2019-11" db="EMBL/GenBank/DDBJ databases">
        <title>Lactobacillus sp. nov. CRM56-3, isolated from fermented tea leaves.</title>
        <authorList>
            <person name="Phuengjayaem S."/>
            <person name="Tanasupawat S."/>
        </authorList>
    </citation>
    <scope>NUCLEOTIDE SEQUENCE [LARGE SCALE GENOMIC DNA]</scope>
    <source>
        <strain evidence="10 11">CRM56-3</strain>
    </source>
</reference>
<dbReference type="SUPFAM" id="SSF161098">
    <property type="entry name" value="MetI-like"/>
    <property type="match status" value="1"/>
</dbReference>
<keyword evidence="6 8" id="KW-1133">Transmembrane helix</keyword>
<dbReference type="PANTHER" id="PTHR30614">
    <property type="entry name" value="MEMBRANE COMPONENT OF AMINO ACID ABC TRANSPORTER"/>
    <property type="match status" value="1"/>
</dbReference>
<dbReference type="GO" id="GO:0022857">
    <property type="term" value="F:transmembrane transporter activity"/>
    <property type="evidence" value="ECO:0007669"/>
    <property type="project" value="InterPro"/>
</dbReference>
<feature type="transmembrane region" description="Helical" evidence="8">
    <location>
        <begin position="231"/>
        <end position="254"/>
    </location>
</feature>
<dbReference type="NCBIfam" id="TIGR01726">
    <property type="entry name" value="HEQRo_perm_3TM"/>
    <property type="match status" value="1"/>
</dbReference>
<evidence type="ECO:0000313" key="11">
    <source>
        <dbReference type="Proteomes" id="UP000466388"/>
    </source>
</evidence>
<accession>A0A7X2XVD1</accession>
<comment type="similarity">
    <text evidence="8">Belongs to the binding-protein-dependent transport system permease family.</text>
</comment>
<dbReference type="InterPro" id="IPR035906">
    <property type="entry name" value="MetI-like_sf"/>
</dbReference>
<keyword evidence="2 8" id="KW-0813">Transport</keyword>
<dbReference type="PANTHER" id="PTHR30614:SF0">
    <property type="entry name" value="L-CYSTINE TRANSPORT SYSTEM PERMEASE PROTEIN TCYL"/>
    <property type="match status" value="1"/>
</dbReference>
<dbReference type="Proteomes" id="UP000466388">
    <property type="component" value="Unassembled WGS sequence"/>
</dbReference>
<dbReference type="InterPro" id="IPR000515">
    <property type="entry name" value="MetI-like"/>
</dbReference>
<dbReference type="Pfam" id="PF00528">
    <property type="entry name" value="BPD_transp_1"/>
    <property type="match status" value="1"/>
</dbReference>
<sequence length="272" mass="31142">MVLWQSYLKNISVKMYLTTRLRKNKFLILRKWVSVIHNFAYIIGLFRQLLTGVPITLMFILISWIIGFALSGIITLGRLSPKKYFSFPLNTLVSFVRSVPIVLQLFLVYYGFPVLVEKFIGVNINNINKMVFCVITFSIYYGFYLSEILRPAYLSVKQEQRDAAFGLGYTKSQANIHVIIPQMFSVAIPSLGNEVINLIHQSSILFVLGTVDLMGQADMIITTDYTASPLLTYFCAGMIYWVITIIVSIIIRLLEFRIDRYQVDDVKGGRTI</sequence>
<comment type="caution">
    <text evidence="10">The sequence shown here is derived from an EMBL/GenBank/DDBJ whole genome shotgun (WGS) entry which is preliminary data.</text>
</comment>
<dbReference type="InterPro" id="IPR043429">
    <property type="entry name" value="ArtM/GltK/GlnP/TcyL/YhdX-like"/>
</dbReference>
<comment type="subcellular location">
    <subcellularLocation>
        <location evidence="1 8">Cell membrane</location>
        <topology evidence="1 8">Multi-pass membrane protein</topology>
    </subcellularLocation>
</comment>
<keyword evidence="3" id="KW-1003">Cell membrane</keyword>
<gene>
    <name evidence="10" type="ORF">GM612_03025</name>
</gene>
<keyword evidence="4 8" id="KW-0812">Transmembrane</keyword>
<evidence type="ECO:0000256" key="8">
    <source>
        <dbReference type="RuleBase" id="RU363032"/>
    </source>
</evidence>
<evidence type="ECO:0000259" key="9">
    <source>
        <dbReference type="PROSITE" id="PS50928"/>
    </source>
</evidence>
<dbReference type="PROSITE" id="PS50928">
    <property type="entry name" value="ABC_TM1"/>
    <property type="match status" value="1"/>
</dbReference>
<feature type="domain" description="ABC transmembrane type-1" evidence="9">
    <location>
        <begin position="49"/>
        <end position="251"/>
    </location>
</feature>
<evidence type="ECO:0000256" key="4">
    <source>
        <dbReference type="ARBA" id="ARBA00022692"/>
    </source>
</evidence>
<feature type="transmembrane region" description="Helical" evidence="8">
    <location>
        <begin position="127"/>
        <end position="145"/>
    </location>
</feature>
<dbReference type="GO" id="GO:0043190">
    <property type="term" value="C:ATP-binding cassette (ABC) transporter complex"/>
    <property type="evidence" value="ECO:0007669"/>
    <property type="project" value="InterPro"/>
</dbReference>
<dbReference type="Gene3D" id="1.10.3720.10">
    <property type="entry name" value="MetI-like"/>
    <property type="match status" value="1"/>
</dbReference>
<feature type="transmembrane region" description="Helical" evidence="8">
    <location>
        <begin position="32"/>
        <end position="50"/>
    </location>
</feature>
<name>A0A7X2XVD1_9LACO</name>
<keyword evidence="5" id="KW-0029">Amino-acid transport</keyword>
<evidence type="ECO:0000256" key="3">
    <source>
        <dbReference type="ARBA" id="ARBA00022475"/>
    </source>
</evidence>
<feature type="transmembrane region" description="Helical" evidence="8">
    <location>
        <begin position="89"/>
        <end position="112"/>
    </location>
</feature>
<keyword evidence="11" id="KW-1185">Reference proteome</keyword>
<feature type="transmembrane region" description="Helical" evidence="8">
    <location>
        <begin position="56"/>
        <end position="77"/>
    </location>
</feature>
<evidence type="ECO:0000256" key="1">
    <source>
        <dbReference type="ARBA" id="ARBA00004651"/>
    </source>
</evidence>
<evidence type="ECO:0000256" key="7">
    <source>
        <dbReference type="ARBA" id="ARBA00023136"/>
    </source>
</evidence>
<organism evidence="10 11">
    <name type="scientific">Secundilactobacillus folii</name>
    <dbReference type="NCBI Taxonomy" id="2678357"/>
    <lineage>
        <taxon>Bacteria</taxon>
        <taxon>Bacillati</taxon>
        <taxon>Bacillota</taxon>
        <taxon>Bacilli</taxon>
        <taxon>Lactobacillales</taxon>
        <taxon>Lactobacillaceae</taxon>
        <taxon>Secundilactobacillus</taxon>
    </lineage>
</organism>
<keyword evidence="7 8" id="KW-0472">Membrane</keyword>
<evidence type="ECO:0000256" key="5">
    <source>
        <dbReference type="ARBA" id="ARBA00022970"/>
    </source>
</evidence>
<evidence type="ECO:0000256" key="2">
    <source>
        <dbReference type="ARBA" id="ARBA00022448"/>
    </source>
</evidence>